<feature type="non-terminal residue" evidence="1">
    <location>
        <position position="201"/>
    </location>
</feature>
<dbReference type="Proteomes" id="UP000671828">
    <property type="component" value="Chromosome"/>
</dbReference>
<dbReference type="AlphaFoldDB" id="A0A8T8I347"/>
<name>A0A8T8I347_9PSEU</name>
<evidence type="ECO:0000313" key="1">
    <source>
        <dbReference type="EMBL" id="QTR04414.1"/>
    </source>
</evidence>
<organism evidence="1 2">
    <name type="scientific">Saccharothrix algeriensis</name>
    <dbReference type="NCBI Taxonomy" id="173560"/>
    <lineage>
        <taxon>Bacteria</taxon>
        <taxon>Bacillati</taxon>
        <taxon>Actinomycetota</taxon>
        <taxon>Actinomycetes</taxon>
        <taxon>Pseudonocardiales</taxon>
        <taxon>Pseudonocardiaceae</taxon>
        <taxon>Saccharothrix</taxon>
    </lineage>
</organism>
<evidence type="ECO:0000313" key="2">
    <source>
        <dbReference type="Proteomes" id="UP000671828"/>
    </source>
</evidence>
<dbReference type="SUPFAM" id="SSF101898">
    <property type="entry name" value="NHL repeat"/>
    <property type="match status" value="1"/>
</dbReference>
<sequence>MILEALALVCSTIQVEAGDRGPSTVYLVDLPTGAARPLSTLDVRLNAIGYSAPQGRVYGLDADGRVVALDRAGRRVDLPSRPSPVLRQATAGAVVDERLVVRVGHFLLSIDVDPGSDRYLQVVDRTWLWPAPDAISVDDFDLNPADGLLYGVATPPHGRSHPVTLDPSSGEVRRVAGAGRLPAGSAYGAAVFGRDGALYAT</sequence>
<proteinExistence type="predicted"/>
<reference evidence="1" key="1">
    <citation type="submission" date="2021-04" db="EMBL/GenBank/DDBJ databases">
        <title>Saccharothrix algeriensis WGS.</title>
        <authorList>
            <person name="Stuskova K."/>
            <person name="Hakalova E."/>
            <person name="Tebbal A.B."/>
            <person name="Eichmeier A."/>
        </authorList>
    </citation>
    <scope>NUCLEOTIDE SEQUENCE</scope>
    <source>
        <strain evidence="1">NRRL B-24137</strain>
    </source>
</reference>
<protein>
    <submittedName>
        <fullName evidence="1">Uncharacterized protein</fullName>
    </submittedName>
</protein>
<gene>
    <name evidence="1" type="ORF">J7S33_05840</name>
</gene>
<dbReference type="EMBL" id="CP072788">
    <property type="protein sequence ID" value="QTR04414.1"/>
    <property type="molecule type" value="Genomic_DNA"/>
</dbReference>
<accession>A0A8T8I347</accession>